<dbReference type="SUPFAM" id="SSF52540">
    <property type="entry name" value="P-loop containing nucleoside triphosphate hydrolases"/>
    <property type="match status" value="1"/>
</dbReference>
<dbReference type="Gene3D" id="3.40.50.300">
    <property type="entry name" value="P-loop containing nucleotide triphosphate hydrolases"/>
    <property type="match status" value="1"/>
</dbReference>
<organism evidence="2 3">
    <name type="scientific">Amycolatopsis japonica</name>
    <dbReference type="NCBI Taxonomy" id="208439"/>
    <lineage>
        <taxon>Bacteria</taxon>
        <taxon>Bacillati</taxon>
        <taxon>Actinomycetota</taxon>
        <taxon>Actinomycetes</taxon>
        <taxon>Pseudonocardiales</taxon>
        <taxon>Pseudonocardiaceae</taxon>
        <taxon>Amycolatopsis</taxon>
        <taxon>Amycolatopsis japonica group</taxon>
    </lineage>
</organism>
<dbReference type="InterPro" id="IPR027417">
    <property type="entry name" value="P-loop_NTPase"/>
</dbReference>
<dbReference type="eggNOG" id="COG4639">
    <property type="taxonomic scope" value="Bacteria"/>
</dbReference>
<accession>A0A075UW70</accession>
<dbReference type="SUPFAM" id="SSF56784">
    <property type="entry name" value="HAD-like"/>
    <property type="match status" value="1"/>
</dbReference>
<dbReference type="Pfam" id="PF25109">
    <property type="entry name" value="HAD_PNKP"/>
    <property type="match status" value="1"/>
</dbReference>
<dbReference type="InterPro" id="IPR056782">
    <property type="entry name" value="HAD_PNKP"/>
</dbReference>
<reference evidence="2 3" key="1">
    <citation type="journal article" date="2014" name="J. Biotechnol.">
        <title>Complete genome sequence of the actinobacterium Amycolatopsis japonica MG417-CF17(T) (=DSM 44213T) producing (S,S)-N,N'-ethylenediaminedisuccinic acid.</title>
        <authorList>
            <person name="Stegmann E."/>
            <person name="Albersmeier A."/>
            <person name="Spohn M."/>
            <person name="Gert H."/>
            <person name="Weber T."/>
            <person name="Wohlleben W."/>
            <person name="Kalinowski J."/>
            <person name="Ruckert C."/>
        </authorList>
    </citation>
    <scope>NUCLEOTIDE SEQUENCE [LARGE SCALE GENOMIC DNA]</scope>
    <source>
        <strain evidence="3">MG417-CF17 (DSM 44213)</strain>
    </source>
</reference>
<dbReference type="Proteomes" id="UP000028492">
    <property type="component" value="Chromosome"/>
</dbReference>
<dbReference type="AlphaFoldDB" id="A0A075UW70"/>
<dbReference type="Pfam" id="PF13671">
    <property type="entry name" value="AAA_33"/>
    <property type="match status" value="1"/>
</dbReference>
<keyword evidence="3" id="KW-1185">Reference proteome</keyword>
<dbReference type="Gene3D" id="3.40.50.1000">
    <property type="entry name" value="HAD superfamily/HAD-like"/>
    <property type="match status" value="1"/>
</dbReference>
<dbReference type="RefSeq" id="WP_038516629.1">
    <property type="nucleotide sequence ID" value="NZ_CP008953.1"/>
</dbReference>
<protein>
    <recommendedName>
        <fullName evidence="1">Polynucleotide kinase PNKP phosphatase domain-containing protein</fullName>
    </recommendedName>
</protein>
<dbReference type="InterPro" id="IPR036412">
    <property type="entry name" value="HAD-like_sf"/>
</dbReference>
<evidence type="ECO:0000313" key="3">
    <source>
        <dbReference type="Proteomes" id="UP000028492"/>
    </source>
</evidence>
<dbReference type="HOGENOM" id="CLU_911914_0_0_11"/>
<evidence type="ECO:0000259" key="1">
    <source>
        <dbReference type="Pfam" id="PF25109"/>
    </source>
</evidence>
<proteinExistence type="predicted"/>
<feature type="domain" description="Polynucleotide kinase PNKP phosphatase" evidence="1">
    <location>
        <begin position="168"/>
        <end position="304"/>
    </location>
</feature>
<name>A0A075UW70_9PSEU</name>
<dbReference type="STRING" id="208439.AJAP_27865"/>
<sequence>MPGTLHILRGLPGVGKTTRARRLRKRYGGVLAGRDHFRALYGTEGQPGDRVIEDQITQLQVHLITHALSVGDHVYVDDMNLRDRYVRRLLQIARQQGAEVAVYDLTDHSVELAIVQDANPDRTHSVGEDRIRDLHRRFIKGRGYPLPMPELPDEAPTADRYDGDPTRPWAVLVDVDGTVAQMHDRSPYDMTRVGEDSPKWAVIHVVESLAKAGYRIVFVSARNEVARPATEDWIDEHIELPEGFVLHMRADGDGRDDRVVKREIFDKEIRDRYFVRAVLDDRDKVVRMWRDLGLTCLQVAEGAF</sequence>
<dbReference type="EMBL" id="CP008953">
    <property type="protein sequence ID" value="AIG78417.1"/>
    <property type="molecule type" value="Genomic_DNA"/>
</dbReference>
<dbReference type="InterPro" id="IPR023214">
    <property type="entry name" value="HAD_sf"/>
</dbReference>
<dbReference type="KEGG" id="aja:AJAP_27865"/>
<evidence type="ECO:0000313" key="2">
    <source>
        <dbReference type="EMBL" id="AIG78417.1"/>
    </source>
</evidence>
<gene>
    <name evidence="2" type="ORF">AJAP_27865</name>
</gene>